<evidence type="ECO:0000259" key="3">
    <source>
        <dbReference type="Pfam" id="PF07992"/>
    </source>
</evidence>
<feature type="domain" description="FAD/NAD(P)-binding" evidence="3">
    <location>
        <begin position="2"/>
        <end position="289"/>
    </location>
</feature>
<accession>A0ABV1EP11</accession>
<comment type="caution">
    <text evidence="4">The sequence shown here is derived from an EMBL/GenBank/DDBJ whole genome shotgun (WGS) entry which is preliminary data.</text>
</comment>
<dbReference type="PRINTS" id="PR00368">
    <property type="entry name" value="FADPNR"/>
</dbReference>
<evidence type="ECO:0000256" key="1">
    <source>
        <dbReference type="ARBA" id="ARBA00022630"/>
    </source>
</evidence>
<protein>
    <submittedName>
        <fullName evidence="4">FAD-dependent oxidoreductase</fullName>
    </submittedName>
</protein>
<dbReference type="PANTHER" id="PTHR48105">
    <property type="entry name" value="THIOREDOXIN REDUCTASE 1-RELATED-RELATED"/>
    <property type="match status" value="1"/>
</dbReference>
<dbReference type="InterPro" id="IPR036188">
    <property type="entry name" value="FAD/NAD-bd_sf"/>
</dbReference>
<dbReference type="RefSeq" id="WP_349139926.1">
    <property type="nucleotide sequence ID" value="NZ_JBBMFT010000003.1"/>
</dbReference>
<evidence type="ECO:0000256" key="2">
    <source>
        <dbReference type="ARBA" id="ARBA00023002"/>
    </source>
</evidence>
<reference evidence="4 5" key="1">
    <citation type="submission" date="2024-03" db="EMBL/GenBank/DDBJ databases">
        <title>Human intestinal bacterial collection.</title>
        <authorList>
            <person name="Pauvert C."/>
            <person name="Hitch T.C.A."/>
            <person name="Clavel T."/>
        </authorList>
    </citation>
    <scope>NUCLEOTIDE SEQUENCE [LARGE SCALE GENOMIC DNA]</scope>
    <source>
        <strain evidence="4 5">CLA-AP-H34</strain>
    </source>
</reference>
<keyword evidence="5" id="KW-1185">Reference proteome</keyword>
<keyword evidence="1" id="KW-0285">Flavoprotein</keyword>
<dbReference type="InterPro" id="IPR023753">
    <property type="entry name" value="FAD/NAD-binding_dom"/>
</dbReference>
<dbReference type="Gene3D" id="3.50.50.60">
    <property type="entry name" value="FAD/NAD(P)-binding domain"/>
    <property type="match status" value="2"/>
</dbReference>
<proteinExistence type="predicted"/>
<sequence>MYDIIIIGAGPAGISAGIYAVSRGRHTLVLEQNEVGGVIGKVSTVTHYSGILPQETGATFAARLRQQALDAGVELRYERVTAVCLTGEVKRVTTEQGEYEARRIILANGTTPRKLGIPGEETLRGKGMALNAAKDGPAYRGKHVYVVGGADGAVKEALYLAGIASRVTIVHFEDTLGCIAEFRRKVEQSSNIEVRTGTRLGGVYGQDQVEELDLVSVRDGSVERVSDPGCGIFVYAGAEPNTQLYHELELKDGYIPVSETMETAIAGVYAAGDIRVKQVRQAATAVADGAIAGINAAAQ</sequence>
<dbReference type="SUPFAM" id="SSF51905">
    <property type="entry name" value="FAD/NAD(P)-binding domain"/>
    <property type="match status" value="2"/>
</dbReference>
<dbReference type="PRINTS" id="PR00469">
    <property type="entry name" value="PNDRDTASEII"/>
</dbReference>
<dbReference type="InterPro" id="IPR050097">
    <property type="entry name" value="Ferredoxin-NADP_redctase_2"/>
</dbReference>
<dbReference type="Proteomes" id="UP001440599">
    <property type="component" value="Unassembled WGS sequence"/>
</dbReference>
<keyword evidence="2" id="KW-0560">Oxidoreductase</keyword>
<dbReference type="Pfam" id="PF07992">
    <property type="entry name" value="Pyr_redox_2"/>
    <property type="match status" value="1"/>
</dbReference>
<gene>
    <name evidence="4" type="ORF">WMO45_07325</name>
</gene>
<evidence type="ECO:0000313" key="4">
    <source>
        <dbReference type="EMBL" id="MEQ2456329.1"/>
    </source>
</evidence>
<organism evidence="4 5">
    <name type="scientific">Flavonifractor hominis</name>
    <dbReference type="NCBI Taxonomy" id="3133178"/>
    <lineage>
        <taxon>Bacteria</taxon>
        <taxon>Bacillati</taxon>
        <taxon>Bacillota</taxon>
        <taxon>Clostridia</taxon>
        <taxon>Eubacteriales</taxon>
        <taxon>Oscillospiraceae</taxon>
        <taxon>Flavonifractor</taxon>
    </lineage>
</organism>
<name>A0ABV1EP11_9FIRM</name>
<dbReference type="EMBL" id="JBBMFT010000003">
    <property type="protein sequence ID" value="MEQ2456329.1"/>
    <property type="molecule type" value="Genomic_DNA"/>
</dbReference>
<evidence type="ECO:0000313" key="5">
    <source>
        <dbReference type="Proteomes" id="UP001440599"/>
    </source>
</evidence>